<organism evidence="1">
    <name type="scientific">marine metagenome</name>
    <dbReference type="NCBI Taxonomy" id="408172"/>
    <lineage>
        <taxon>unclassified sequences</taxon>
        <taxon>metagenomes</taxon>
        <taxon>ecological metagenomes</taxon>
    </lineage>
</organism>
<feature type="non-terminal residue" evidence="1">
    <location>
        <position position="57"/>
    </location>
</feature>
<evidence type="ECO:0000313" key="1">
    <source>
        <dbReference type="EMBL" id="SVE42009.1"/>
    </source>
</evidence>
<proteinExistence type="predicted"/>
<name>A0A383DCJ3_9ZZZZ</name>
<accession>A0A383DCJ3</accession>
<sequence>MSGDAKLRFFLACLFITVFCSSCTWIRSNGEWSFKKKDLTKQIQKNRNDYNANYTLG</sequence>
<dbReference type="EMBL" id="UINC01216037">
    <property type="protein sequence ID" value="SVE42009.1"/>
    <property type="molecule type" value="Genomic_DNA"/>
</dbReference>
<protein>
    <submittedName>
        <fullName evidence="1">Uncharacterized protein</fullName>
    </submittedName>
</protein>
<gene>
    <name evidence="1" type="ORF">METZ01_LOCUS494863</name>
</gene>
<reference evidence="1" key="1">
    <citation type="submission" date="2018-05" db="EMBL/GenBank/DDBJ databases">
        <authorList>
            <person name="Lanie J.A."/>
            <person name="Ng W.-L."/>
            <person name="Kazmierczak K.M."/>
            <person name="Andrzejewski T.M."/>
            <person name="Davidsen T.M."/>
            <person name="Wayne K.J."/>
            <person name="Tettelin H."/>
            <person name="Glass J.I."/>
            <person name="Rusch D."/>
            <person name="Podicherti R."/>
            <person name="Tsui H.-C.T."/>
            <person name="Winkler M.E."/>
        </authorList>
    </citation>
    <scope>NUCLEOTIDE SEQUENCE</scope>
</reference>
<dbReference type="AlphaFoldDB" id="A0A383DCJ3"/>